<dbReference type="GO" id="GO:0000428">
    <property type="term" value="C:DNA-directed RNA polymerase complex"/>
    <property type="evidence" value="ECO:0007669"/>
    <property type="project" value="UniProtKB-KW"/>
</dbReference>
<keyword evidence="11" id="KW-1185">Reference proteome</keyword>
<dbReference type="RefSeq" id="XP_067527984.1">
    <property type="nucleotide sequence ID" value="XM_067671883.1"/>
</dbReference>
<dbReference type="InterPro" id="IPR037033">
    <property type="entry name" value="DNA-dir_RNAP_su2_hyb_sf"/>
</dbReference>
<name>I1CVV8_RHIO9</name>
<dbReference type="Gene3D" id="1.10.287.690">
    <property type="entry name" value="Helix hairpin bin"/>
    <property type="match status" value="1"/>
</dbReference>
<evidence type="ECO:0000313" key="10">
    <source>
        <dbReference type="EMBL" id="EIE92588.1"/>
    </source>
</evidence>
<evidence type="ECO:0000256" key="4">
    <source>
        <dbReference type="ARBA" id="ARBA00022932"/>
    </source>
</evidence>
<dbReference type="InterPro" id="IPR017964">
    <property type="entry name" value="DNA-dir_DNA_pol_B_CS"/>
</dbReference>
<evidence type="ECO:0000259" key="9">
    <source>
        <dbReference type="Pfam" id="PF00562"/>
    </source>
</evidence>
<keyword evidence="5" id="KW-0238">DNA-binding</keyword>
<keyword evidence="2" id="KW-0808">Transferase</keyword>
<dbReference type="Proteomes" id="UP000009138">
    <property type="component" value="Unassembled WGS sequence"/>
</dbReference>
<dbReference type="GO" id="GO:0003887">
    <property type="term" value="F:DNA-directed DNA polymerase activity"/>
    <property type="evidence" value="ECO:0007669"/>
    <property type="project" value="UniProtKB-KW"/>
</dbReference>
<dbReference type="STRING" id="246409.I1CVV8"/>
<evidence type="ECO:0008006" key="12">
    <source>
        <dbReference type="Google" id="ProtNLM"/>
    </source>
</evidence>
<dbReference type="Pfam" id="PF00562">
    <property type="entry name" value="RNA_pol_Rpb2_6"/>
    <property type="match status" value="1"/>
</dbReference>
<dbReference type="Gene3D" id="2.40.270.10">
    <property type="entry name" value="DNA-directed RNA polymerase, subunit 2, domain 6"/>
    <property type="match status" value="1"/>
</dbReference>
<evidence type="ECO:0000256" key="5">
    <source>
        <dbReference type="ARBA" id="ARBA00023125"/>
    </source>
</evidence>
<evidence type="ECO:0000313" key="11">
    <source>
        <dbReference type="Proteomes" id="UP000009138"/>
    </source>
</evidence>
<evidence type="ECO:0000259" key="8">
    <source>
        <dbReference type="Pfam" id="PF00136"/>
    </source>
</evidence>
<dbReference type="GeneID" id="93624264"/>
<dbReference type="AlphaFoldDB" id="I1CVV8"/>
<proteinExistence type="predicted"/>
<evidence type="ECO:0000256" key="6">
    <source>
        <dbReference type="ARBA" id="ARBA00023163"/>
    </source>
</evidence>
<comment type="catalytic activity">
    <reaction evidence="7">
        <text>DNA(n) + a 2'-deoxyribonucleoside 5'-triphosphate = DNA(n+1) + diphosphate</text>
        <dbReference type="Rhea" id="RHEA:22508"/>
        <dbReference type="Rhea" id="RHEA-COMP:17339"/>
        <dbReference type="Rhea" id="RHEA-COMP:17340"/>
        <dbReference type="ChEBI" id="CHEBI:33019"/>
        <dbReference type="ChEBI" id="CHEBI:61560"/>
        <dbReference type="ChEBI" id="CHEBI:173112"/>
        <dbReference type="EC" id="2.7.7.7"/>
    </reaction>
</comment>
<organism evidence="10 11">
    <name type="scientific">Rhizopus delemar (strain RA 99-880 / ATCC MYA-4621 / FGSC 9543 / NRRL 43880)</name>
    <name type="common">Mucormycosis agent</name>
    <name type="synonym">Rhizopus arrhizus var. delemar</name>
    <dbReference type="NCBI Taxonomy" id="246409"/>
    <lineage>
        <taxon>Eukaryota</taxon>
        <taxon>Fungi</taxon>
        <taxon>Fungi incertae sedis</taxon>
        <taxon>Mucoromycota</taxon>
        <taxon>Mucoromycotina</taxon>
        <taxon>Mucoromycetes</taxon>
        <taxon>Mucorales</taxon>
        <taxon>Mucorineae</taxon>
        <taxon>Rhizopodaceae</taxon>
        <taxon>Rhizopus</taxon>
    </lineage>
</organism>
<dbReference type="GO" id="GO:0006261">
    <property type="term" value="P:DNA-templated DNA replication"/>
    <property type="evidence" value="ECO:0007669"/>
    <property type="project" value="TreeGrafter"/>
</dbReference>
<evidence type="ECO:0000256" key="3">
    <source>
        <dbReference type="ARBA" id="ARBA00022695"/>
    </source>
</evidence>
<reference evidence="10 11" key="1">
    <citation type="journal article" date="2009" name="PLoS Genet.">
        <title>Genomic analysis of the basal lineage fungus Rhizopus oryzae reveals a whole-genome duplication.</title>
        <authorList>
            <person name="Ma L.-J."/>
            <person name="Ibrahim A.S."/>
            <person name="Skory C."/>
            <person name="Grabherr M.G."/>
            <person name="Burger G."/>
            <person name="Butler M."/>
            <person name="Elias M."/>
            <person name="Idnurm A."/>
            <person name="Lang B.F."/>
            <person name="Sone T."/>
            <person name="Abe A."/>
            <person name="Calvo S.E."/>
            <person name="Corrochano L.M."/>
            <person name="Engels R."/>
            <person name="Fu J."/>
            <person name="Hansberg W."/>
            <person name="Kim J.-M."/>
            <person name="Kodira C.D."/>
            <person name="Koehrsen M.J."/>
            <person name="Liu B."/>
            <person name="Miranda-Saavedra D."/>
            <person name="O'Leary S."/>
            <person name="Ortiz-Castellanos L."/>
            <person name="Poulter R."/>
            <person name="Rodriguez-Romero J."/>
            <person name="Ruiz-Herrera J."/>
            <person name="Shen Y.-Q."/>
            <person name="Zeng Q."/>
            <person name="Galagan J."/>
            <person name="Birren B.W."/>
            <person name="Cuomo C.A."/>
            <person name="Wickes B.L."/>
        </authorList>
    </citation>
    <scope>NUCLEOTIDE SEQUENCE [LARGE SCALE GENOMIC DNA]</scope>
    <source>
        <strain evidence="11">RA 99-880 / ATCC MYA-4621 / FGSC 9543 / NRRL 43880</strain>
    </source>
</reference>
<dbReference type="InterPro" id="IPR006134">
    <property type="entry name" value="DNA-dir_DNA_pol_B_multi_dom"/>
</dbReference>
<dbReference type="PANTHER" id="PTHR10322:SF23">
    <property type="entry name" value="DNA POLYMERASE DELTA CATALYTIC SUBUNIT"/>
    <property type="match status" value="1"/>
</dbReference>
<dbReference type="Pfam" id="PF00136">
    <property type="entry name" value="DNA_pol_B"/>
    <property type="match status" value="1"/>
</dbReference>
<dbReference type="eggNOG" id="KOG0969">
    <property type="taxonomic scope" value="Eukaryota"/>
</dbReference>
<dbReference type="InterPro" id="IPR023211">
    <property type="entry name" value="DNA_pol_palm_dom_sf"/>
</dbReference>
<dbReference type="GO" id="GO:0006351">
    <property type="term" value="P:DNA-templated transcription"/>
    <property type="evidence" value="ECO:0007669"/>
    <property type="project" value="InterPro"/>
</dbReference>
<gene>
    <name evidence="10" type="ORF">RO3G_17299</name>
</gene>
<dbReference type="InterPro" id="IPR007120">
    <property type="entry name" value="DNA-dir_RNAP_su2_dom"/>
</dbReference>
<dbReference type="GO" id="GO:0003677">
    <property type="term" value="F:DNA binding"/>
    <property type="evidence" value="ECO:0007669"/>
    <property type="project" value="UniProtKB-KW"/>
</dbReference>
<dbReference type="VEuPathDB" id="FungiDB:RO3G_17299"/>
<dbReference type="Gene3D" id="3.90.1600.10">
    <property type="entry name" value="Palm domain of DNA polymerase"/>
    <property type="match status" value="1"/>
</dbReference>
<sequence>MDIAAMYPSIMIGANISPETVMEYICGSGQRSSHSPGPELGHNALWWNDDNIVVRIDGTEVVIDRAPVGVSSAILTHLIETRKSVGKKTEMGWTLKIGANSLYGAMGATTSGLHTFSGAACVTAIGRWLITVIISCAGIMGFDVLYGDTDSVFVKPRGTKTVSTDTFLTVVHRILDFTPFHTIRLEQENTFEHIILIEPKLYYARIGDKTIIKGMAPVRKDRIPLVKDAVKNICAIVCWQDVDERLAMLKEFCAALSYRIREGSMDLSECSIETRKGGVTLLQYKNDEETDYIDKIHIEYESDEEEDEVKFHHNWRDEFDMKGTMSMHVPMRISIMEYDEADMVFSKNNRLEPEIRHSADSTQATIPRLFPPLFGYPVKIQNQVMTLGRNLKSMQQLLNLLEEIKVTKRMWAPRDLVLETVTNPDVLSCYKYTPLHAFNSIAIEESQTVSDTDSIWRVLYDSQVTFIRHPGVYGTIHDNSLIDVRPYEEDDESGSFSTELRISKDEWLGFIDCTYTPGSVEAGRIRSLAHNIRYRSMTAYTIDCATELLRQCCNPIHDKEDVWTLFMLGYIQKISKLDVFEMTATWLTQYGPNAPSLHVFEDKKVVVIAITPGCLMKPVCEELYKDNSNVKWYDSVLYNDQSMTLFIDPDGDLFYHPMEYMRTFCHLVPFVFHDEPPRPLLAGSMSTQAICNPRVELFSTIKPKHVIPPIVRTPLMNKYVHDLARLPHVDIPGVELLTLFCNSRGNYEDSVIVSQYVNDRGIFAHTSLINHPVPVGVDRLKAGDVIGSETKWWRPAQDAIVIKEGFSKNKTRYVCARMTSNDINVGDKIGTQHGQKFTVSEIRPIDQMPTCFDPKTGKTFKPHIIVASSSIHNRITLGQLYEAYTAMSVIGDVDFDPLNVDDYIVLDTDGRFPSDIRATMCNIQIGDTRITHPNISDDLYMDYGICRFWLLAHLSRDKQHYLSHVPRGPTIPRGRLHGSSVRLGEMEVHVMLMNGLIHTLSELTMSSDMVEHS</sequence>
<dbReference type="SUPFAM" id="SSF64484">
    <property type="entry name" value="beta and beta-prime subunits of DNA dependent RNA-polymerase"/>
    <property type="match status" value="1"/>
</dbReference>
<keyword evidence="3" id="KW-0548">Nucleotidyltransferase</keyword>
<protein>
    <recommendedName>
        <fullName evidence="12">DNA-directed DNA polymerase</fullName>
    </recommendedName>
</protein>
<dbReference type="PROSITE" id="PS00116">
    <property type="entry name" value="DNA_POLYMERASE_B"/>
    <property type="match status" value="1"/>
</dbReference>
<dbReference type="EMBL" id="GG669516">
    <property type="protein sequence ID" value="EIE92588.1"/>
    <property type="molecule type" value="Genomic_DNA"/>
</dbReference>
<keyword evidence="1" id="KW-0240">DNA-directed RNA polymerase</keyword>
<dbReference type="PANTHER" id="PTHR10322">
    <property type="entry name" value="DNA POLYMERASE CATALYTIC SUBUNIT"/>
    <property type="match status" value="1"/>
</dbReference>
<keyword evidence="4" id="KW-0239">DNA-directed DNA polymerase</keyword>
<feature type="domain" description="DNA-directed DNA polymerase family B multifunctional" evidence="8">
    <location>
        <begin position="1"/>
        <end position="275"/>
    </location>
</feature>
<dbReference type="GO" id="GO:0003899">
    <property type="term" value="F:DNA-directed RNA polymerase activity"/>
    <property type="evidence" value="ECO:0007669"/>
    <property type="project" value="InterPro"/>
</dbReference>
<keyword evidence="6" id="KW-0804">Transcription</keyword>
<dbReference type="SUPFAM" id="SSF56672">
    <property type="entry name" value="DNA/RNA polymerases"/>
    <property type="match status" value="1"/>
</dbReference>
<dbReference type="GO" id="GO:0000166">
    <property type="term" value="F:nucleotide binding"/>
    <property type="evidence" value="ECO:0007669"/>
    <property type="project" value="InterPro"/>
</dbReference>
<dbReference type="InterPro" id="IPR050240">
    <property type="entry name" value="DNA_pol_type-B"/>
</dbReference>
<evidence type="ECO:0000256" key="1">
    <source>
        <dbReference type="ARBA" id="ARBA00022478"/>
    </source>
</evidence>
<evidence type="ECO:0000256" key="2">
    <source>
        <dbReference type="ARBA" id="ARBA00022679"/>
    </source>
</evidence>
<dbReference type="InterPro" id="IPR043502">
    <property type="entry name" value="DNA/RNA_pol_sf"/>
</dbReference>
<dbReference type="InParanoid" id="I1CVV8"/>
<accession>I1CVV8</accession>
<evidence type="ECO:0000256" key="7">
    <source>
        <dbReference type="ARBA" id="ARBA00049244"/>
    </source>
</evidence>
<feature type="domain" description="DNA-directed RNA polymerase subunit 2 hybrid-binding" evidence="9">
    <location>
        <begin position="808"/>
        <end position="886"/>
    </location>
</feature>